<dbReference type="InterPro" id="IPR029052">
    <property type="entry name" value="Metallo-depent_PP-like"/>
</dbReference>
<dbReference type="PANTHER" id="PTHR30337">
    <property type="entry name" value="COMPONENT OF ATP-DEPENDENT DSDNA EXONUCLEASE"/>
    <property type="match status" value="1"/>
</dbReference>
<dbReference type="Gene3D" id="3.60.21.10">
    <property type="match status" value="1"/>
</dbReference>
<evidence type="ECO:0000313" key="3">
    <source>
        <dbReference type="EMBL" id="RKL68525.1"/>
    </source>
</evidence>
<dbReference type="PANTHER" id="PTHR30337:SF7">
    <property type="entry name" value="PHOSPHOESTERASE"/>
    <property type="match status" value="1"/>
</dbReference>
<evidence type="ECO:0000313" key="4">
    <source>
        <dbReference type="Proteomes" id="UP000281498"/>
    </source>
</evidence>
<dbReference type="PIRSF" id="PIRSF033091">
    <property type="entry name" value="Pesterase_YhaO"/>
    <property type="match status" value="1"/>
</dbReference>
<dbReference type="InterPro" id="IPR014576">
    <property type="entry name" value="Pesterase_YhaO"/>
</dbReference>
<dbReference type="GO" id="GO:0004527">
    <property type="term" value="F:exonuclease activity"/>
    <property type="evidence" value="ECO:0007669"/>
    <property type="project" value="UniProtKB-KW"/>
</dbReference>
<accession>A0A3A9KL28</accession>
<dbReference type="InterPro" id="IPR050535">
    <property type="entry name" value="DNA_Repair-Maintenance_Comp"/>
</dbReference>
<dbReference type="OrthoDB" id="9773856at2"/>
<evidence type="ECO:0000256" key="1">
    <source>
        <dbReference type="ARBA" id="ARBA00022801"/>
    </source>
</evidence>
<dbReference type="EMBL" id="PDOE01000001">
    <property type="protein sequence ID" value="RKL68525.1"/>
    <property type="molecule type" value="Genomic_DNA"/>
</dbReference>
<gene>
    <name evidence="3" type="ORF">CR203_00245</name>
</gene>
<keyword evidence="1" id="KW-0378">Hydrolase</keyword>
<dbReference type="Pfam" id="PF00149">
    <property type="entry name" value="Metallophos"/>
    <property type="match status" value="1"/>
</dbReference>
<keyword evidence="3" id="KW-0269">Exonuclease</keyword>
<dbReference type="Proteomes" id="UP000281498">
    <property type="component" value="Unassembled WGS sequence"/>
</dbReference>
<feature type="domain" description="Calcineurin-like phosphoesterase" evidence="2">
    <location>
        <begin position="3"/>
        <end position="200"/>
    </location>
</feature>
<dbReference type="InterPro" id="IPR004843">
    <property type="entry name" value="Calcineurin-like_PHP"/>
</dbReference>
<keyword evidence="3" id="KW-0540">Nuclease</keyword>
<dbReference type="RefSeq" id="WP_110936836.1">
    <property type="nucleotide sequence ID" value="NZ_KZ614146.1"/>
</dbReference>
<dbReference type="AlphaFoldDB" id="A0A3A9KL28"/>
<dbReference type="CDD" id="cd00840">
    <property type="entry name" value="MPP_Mre11_N"/>
    <property type="match status" value="1"/>
</dbReference>
<sequence>MVRFIHSADLHLGRSLKASSNMTDPFIYMASQATYHSFEKLVTVAISKKVDFFLVSGDIYDEEQRSIKGQWFFRKQALRLQKESIPLYIIHGNHDPLVYKDNLISMPENVHIFSSKVSSMFLKTEAKEEVYIYGFSYPQVAYMENPVPLYQKERNNEAYHIGMLHGQESGQLGHDPYAPFTVSSLLEKEFDYWALGHVHKREVLTDNPPVVYPGNVQGCHRKESGPKGAYLVEITKKETSLSFIETAPIAWMEIRVSINGLLTVDELIDEVGERIQALEDTRAYILSLVIDGKGKLHKLLGNSEKRKELFELLIEEYSTNDMSIEKLLIQTKSIIDKERWRNQEHLIGDIIRTNEALTADNSEVKERLATLYDHRHIRNYLEHLSDKEQQKLAEEAENILLTTLIGEEEAL</sequence>
<dbReference type="SUPFAM" id="SSF56300">
    <property type="entry name" value="Metallo-dependent phosphatases"/>
    <property type="match status" value="1"/>
</dbReference>
<protein>
    <submittedName>
        <fullName evidence="3">DNA repair exonuclease</fullName>
    </submittedName>
</protein>
<name>A0A3A9KL28_9BACI</name>
<reference evidence="3 4" key="1">
    <citation type="submission" date="2017-10" db="EMBL/GenBank/DDBJ databases">
        <title>Bacillus sp. nov., a halophilic bacterium isolated from a Keqin Lake.</title>
        <authorList>
            <person name="Wang H."/>
        </authorList>
    </citation>
    <scope>NUCLEOTIDE SEQUENCE [LARGE SCALE GENOMIC DNA]</scope>
    <source>
        <strain evidence="3 4">KCTC 13187</strain>
    </source>
</reference>
<evidence type="ECO:0000259" key="2">
    <source>
        <dbReference type="Pfam" id="PF00149"/>
    </source>
</evidence>
<organism evidence="3 4">
    <name type="scientific">Salipaludibacillus neizhouensis</name>
    <dbReference type="NCBI Taxonomy" id="885475"/>
    <lineage>
        <taxon>Bacteria</taxon>
        <taxon>Bacillati</taxon>
        <taxon>Bacillota</taxon>
        <taxon>Bacilli</taxon>
        <taxon>Bacillales</taxon>
        <taxon>Bacillaceae</taxon>
    </lineage>
</organism>
<dbReference type="InterPro" id="IPR041796">
    <property type="entry name" value="Mre11_N"/>
</dbReference>
<proteinExistence type="predicted"/>
<keyword evidence="4" id="KW-1185">Reference proteome</keyword>
<comment type="caution">
    <text evidence="3">The sequence shown here is derived from an EMBL/GenBank/DDBJ whole genome shotgun (WGS) entry which is preliminary data.</text>
</comment>